<dbReference type="SUPFAM" id="SSF54211">
    <property type="entry name" value="Ribosomal protein S5 domain 2-like"/>
    <property type="match status" value="1"/>
</dbReference>
<reference evidence="1" key="2">
    <citation type="submission" date="2013-05" db="EMBL/GenBank/DDBJ databases">
        <authorList>
            <person name="Carter J.-M."/>
            <person name="Baker S.C."/>
            <person name="Pink R."/>
            <person name="Carter D.R.F."/>
            <person name="Collins A."/>
            <person name="Tomlin J."/>
            <person name="Gibbs M."/>
            <person name="Breuker C.J."/>
        </authorList>
    </citation>
    <scope>NUCLEOTIDE SEQUENCE</scope>
    <source>
        <tissue evidence="1">Ovary</tissue>
    </source>
</reference>
<evidence type="ECO:0000313" key="1">
    <source>
        <dbReference type="EMBL" id="JAA79069.1"/>
    </source>
</evidence>
<keyword evidence="1" id="KW-0251">Elongation factor</keyword>
<reference evidence="1" key="1">
    <citation type="journal article" date="2013" name="BMC Genomics">
        <title>Unscrambling butterfly oogenesis.</title>
        <authorList>
            <person name="Carter J.M."/>
            <person name="Baker S.C."/>
            <person name="Pink R."/>
            <person name="Carter D.R."/>
            <person name="Collins A."/>
            <person name="Tomlin J."/>
            <person name="Gibbs M."/>
            <person name="Breuker C.J."/>
        </authorList>
    </citation>
    <scope>NUCLEOTIDE SEQUENCE</scope>
    <source>
        <tissue evidence="1">Ovary</tissue>
    </source>
</reference>
<keyword evidence="1" id="KW-0648">Protein biosynthesis</keyword>
<name>S4NPN4_9NEOP</name>
<dbReference type="Gene3D" id="3.30.230.10">
    <property type="match status" value="1"/>
</dbReference>
<dbReference type="InterPro" id="IPR014721">
    <property type="entry name" value="Ribsml_uS5_D2-typ_fold_subgr"/>
</dbReference>
<feature type="non-terminal residue" evidence="1">
    <location>
        <position position="71"/>
    </location>
</feature>
<sequence>AVSYRETVAYTSEQMCQSKSSNNHNCLFMKATPMPISLVTDIDDDKVNPRDDLETRARYLEEKYEYDVTEA</sequence>
<proteinExistence type="predicted"/>
<dbReference type="InterPro" id="IPR020568">
    <property type="entry name" value="Ribosomal_Su5_D2-typ_SF"/>
</dbReference>
<dbReference type="EMBL" id="GAIX01013491">
    <property type="protein sequence ID" value="JAA79069.1"/>
    <property type="molecule type" value="Transcribed_RNA"/>
</dbReference>
<dbReference type="GO" id="GO:0003746">
    <property type="term" value="F:translation elongation factor activity"/>
    <property type="evidence" value="ECO:0007669"/>
    <property type="project" value="UniProtKB-KW"/>
</dbReference>
<feature type="non-terminal residue" evidence="1">
    <location>
        <position position="1"/>
    </location>
</feature>
<protein>
    <submittedName>
        <fullName evidence="1">Translation elongation factor 2</fullName>
    </submittedName>
</protein>
<dbReference type="AlphaFoldDB" id="S4NPN4"/>
<organism evidence="1">
    <name type="scientific">Pararge aegeria</name>
    <name type="common">speckled wood butterfly</name>
    <dbReference type="NCBI Taxonomy" id="116150"/>
    <lineage>
        <taxon>Eukaryota</taxon>
        <taxon>Metazoa</taxon>
        <taxon>Ecdysozoa</taxon>
        <taxon>Arthropoda</taxon>
        <taxon>Hexapoda</taxon>
        <taxon>Insecta</taxon>
        <taxon>Pterygota</taxon>
        <taxon>Neoptera</taxon>
        <taxon>Endopterygota</taxon>
        <taxon>Lepidoptera</taxon>
        <taxon>Glossata</taxon>
        <taxon>Ditrysia</taxon>
        <taxon>Papilionoidea</taxon>
        <taxon>Nymphalidae</taxon>
        <taxon>Satyrinae</taxon>
        <taxon>Satyrini</taxon>
        <taxon>Parargina</taxon>
        <taxon>Pararge</taxon>
    </lineage>
</organism>
<accession>S4NPN4</accession>